<sequence length="267" mass="28211">MSALPQTETLLLEQEDGWLTVWLNRPEARNALSNEMAEELHAVARSLADNRDIRGVTFRGKGGTFCAGGDLKGFRAITEGGQSQADVAAFSRRAGELFHAINELPQVTVMLVEGAAMAGGLGLVCAGDFVAVTADAKFALTETMLGIPPAQIAPLIVQRIGLAKARRIMLTAARFDGNEALALGIADAVVSTGEDFAALEAGLRKSVRLCAPGANAATKQLVLAAPHLTRDEMLDRAAEGFASCLLGEEGREGVASFLEKRKPRWAV</sequence>
<dbReference type="PANTHER" id="PTHR42964">
    <property type="entry name" value="ENOYL-COA HYDRATASE"/>
    <property type="match status" value="1"/>
</dbReference>
<evidence type="ECO:0000256" key="1">
    <source>
        <dbReference type="ARBA" id="ARBA00005254"/>
    </source>
</evidence>
<comment type="caution">
    <text evidence="2">The sequence shown here is derived from an EMBL/GenBank/DDBJ whole genome shotgun (WGS) entry which is preliminary data.</text>
</comment>
<gene>
    <name evidence="2" type="ORF">V1479_16520</name>
</gene>
<dbReference type="Gene3D" id="1.10.12.10">
    <property type="entry name" value="Lyase 2-enoyl-coa Hydratase, Chain A, domain 2"/>
    <property type="match status" value="1"/>
</dbReference>
<dbReference type="CDD" id="cd06558">
    <property type="entry name" value="crotonase-like"/>
    <property type="match status" value="1"/>
</dbReference>
<dbReference type="Gene3D" id="3.90.226.10">
    <property type="entry name" value="2-enoyl-CoA Hydratase, Chain A, domain 1"/>
    <property type="match status" value="1"/>
</dbReference>
<dbReference type="SUPFAM" id="SSF52096">
    <property type="entry name" value="ClpP/crotonase"/>
    <property type="match status" value="1"/>
</dbReference>
<dbReference type="Proteomes" id="UP001559025">
    <property type="component" value="Unassembled WGS sequence"/>
</dbReference>
<comment type="similarity">
    <text evidence="1">Belongs to the enoyl-CoA hydratase/isomerase family.</text>
</comment>
<dbReference type="InterPro" id="IPR001753">
    <property type="entry name" value="Enoyl-CoA_hydra/iso"/>
</dbReference>
<name>A0ABV3WWM7_9HYPH</name>
<dbReference type="PANTHER" id="PTHR42964:SF1">
    <property type="entry name" value="POLYKETIDE BIOSYNTHESIS ENOYL-COA HYDRATASE PKSH-RELATED"/>
    <property type="match status" value="1"/>
</dbReference>
<proteinExistence type="inferred from homology"/>
<keyword evidence="3" id="KW-1185">Reference proteome</keyword>
<dbReference type="InterPro" id="IPR029045">
    <property type="entry name" value="ClpP/crotonase-like_dom_sf"/>
</dbReference>
<protein>
    <submittedName>
        <fullName evidence="2">Enoyl-CoA hydratase-related protein</fullName>
    </submittedName>
</protein>
<evidence type="ECO:0000313" key="2">
    <source>
        <dbReference type="EMBL" id="MEX4008915.1"/>
    </source>
</evidence>
<dbReference type="EMBL" id="JAZHFV010000005">
    <property type="protein sequence ID" value="MEX4008915.1"/>
    <property type="molecule type" value="Genomic_DNA"/>
</dbReference>
<dbReference type="InterPro" id="IPR051683">
    <property type="entry name" value="Enoyl-CoA_Hydratase/Isomerase"/>
</dbReference>
<reference evidence="2 3" key="1">
    <citation type="submission" date="2024-01" db="EMBL/GenBank/DDBJ databases">
        <title>New evidence supports the origin of RcGTA from prophage.</title>
        <authorList>
            <person name="Xu Y."/>
            <person name="Liu B."/>
            <person name="Chen F."/>
        </authorList>
    </citation>
    <scope>NUCLEOTIDE SEQUENCE [LARGE SCALE GENOMIC DNA]</scope>
    <source>
        <strain evidence="2 3">CBW1107-2</strain>
    </source>
</reference>
<dbReference type="RefSeq" id="WP_368803887.1">
    <property type="nucleotide sequence ID" value="NZ_JAZHFV010000005.1"/>
</dbReference>
<accession>A0ABV3WWM7</accession>
<evidence type="ECO:0000313" key="3">
    <source>
        <dbReference type="Proteomes" id="UP001559025"/>
    </source>
</evidence>
<dbReference type="InterPro" id="IPR014748">
    <property type="entry name" value="Enoyl-CoA_hydra_C"/>
</dbReference>
<dbReference type="Pfam" id="PF00378">
    <property type="entry name" value="ECH_1"/>
    <property type="match status" value="1"/>
</dbReference>
<organism evidence="2 3">
    <name type="scientific">Neoaquamicrobium sediminum</name>
    <dbReference type="NCBI Taxonomy" id="1849104"/>
    <lineage>
        <taxon>Bacteria</taxon>
        <taxon>Pseudomonadati</taxon>
        <taxon>Pseudomonadota</taxon>
        <taxon>Alphaproteobacteria</taxon>
        <taxon>Hyphomicrobiales</taxon>
        <taxon>Phyllobacteriaceae</taxon>
        <taxon>Neoaquamicrobium</taxon>
    </lineage>
</organism>